<gene>
    <name evidence="8" type="ORF">ACD_49C00060G0056</name>
</gene>
<evidence type="ECO:0000256" key="4">
    <source>
        <dbReference type="ARBA" id="ARBA00022989"/>
    </source>
</evidence>
<accession>K2BVH0</accession>
<keyword evidence="5" id="KW-0472">Membrane</keyword>
<name>K2BVH0_9BACT</name>
<evidence type="ECO:0000256" key="5">
    <source>
        <dbReference type="ARBA" id="ARBA00023136"/>
    </source>
</evidence>
<dbReference type="Pfam" id="PF09335">
    <property type="entry name" value="VTT_dom"/>
    <property type="match status" value="1"/>
</dbReference>
<dbReference type="PANTHER" id="PTHR12677">
    <property type="entry name" value="GOLGI APPARATUS MEMBRANE PROTEIN TVP38-RELATED"/>
    <property type="match status" value="1"/>
</dbReference>
<keyword evidence="2 6" id="KW-1003">Cell membrane</keyword>
<keyword evidence="4" id="KW-1133">Transmembrane helix</keyword>
<comment type="subcellular location">
    <subcellularLocation>
        <location evidence="1 6">Cell membrane</location>
        <topology evidence="1 6">Multi-pass membrane protein</topology>
    </subcellularLocation>
</comment>
<comment type="caution">
    <text evidence="8">The sequence shown here is derived from an EMBL/GenBank/DDBJ whole genome shotgun (WGS) entry which is preliminary data.</text>
</comment>
<dbReference type="GO" id="GO:0005886">
    <property type="term" value="C:plasma membrane"/>
    <property type="evidence" value="ECO:0007669"/>
    <property type="project" value="UniProtKB-SubCell"/>
</dbReference>
<dbReference type="InterPro" id="IPR032816">
    <property type="entry name" value="VTT_dom"/>
</dbReference>
<evidence type="ECO:0000259" key="7">
    <source>
        <dbReference type="Pfam" id="PF09335"/>
    </source>
</evidence>
<keyword evidence="3" id="KW-0812">Transmembrane</keyword>
<dbReference type="PANTHER" id="PTHR12677:SF59">
    <property type="entry name" value="GOLGI APPARATUS MEMBRANE PROTEIN TVP38-RELATED"/>
    <property type="match status" value="1"/>
</dbReference>
<comment type="similarity">
    <text evidence="6">Belongs to the TVP38/TMEM64 family.</text>
</comment>
<dbReference type="InterPro" id="IPR015414">
    <property type="entry name" value="TMEM64"/>
</dbReference>
<dbReference type="AlphaFoldDB" id="K2BVH0"/>
<proteinExistence type="inferred from homology"/>
<protein>
    <recommendedName>
        <fullName evidence="6">TVP38/TMEM64 family membrane protein</fullName>
    </recommendedName>
</protein>
<evidence type="ECO:0000313" key="8">
    <source>
        <dbReference type="EMBL" id="EKD66214.1"/>
    </source>
</evidence>
<feature type="domain" description="VTT" evidence="7">
    <location>
        <begin position="72"/>
        <end position="185"/>
    </location>
</feature>
<reference evidence="8" key="1">
    <citation type="journal article" date="2012" name="Science">
        <title>Fermentation, hydrogen, and sulfur metabolism in multiple uncultivated bacterial phyla.</title>
        <authorList>
            <person name="Wrighton K.C."/>
            <person name="Thomas B.C."/>
            <person name="Sharon I."/>
            <person name="Miller C.S."/>
            <person name="Castelle C.J."/>
            <person name="VerBerkmoes N.C."/>
            <person name="Wilkins M.J."/>
            <person name="Hettich R.L."/>
            <person name="Lipton M.S."/>
            <person name="Williams K.H."/>
            <person name="Long P.E."/>
            <person name="Banfield J.F."/>
        </authorList>
    </citation>
    <scope>NUCLEOTIDE SEQUENCE [LARGE SCALE GENOMIC DNA]</scope>
</reference>
<evidence type="ECO:0000256" key="2">
    <source>
        <dbReference type="ARBA" id="ARBA00022475"/>
    </source>
</evidence>
<organism evidence="8">
    <name type="scientific">uncultured bacterium</name>
    <name type="common">gcode 4</name>
    <dbReference type="NCBI Taxonomy" id="1234023"/>
    <lineage>
        <taxon>Bacteria</taxon>
        <taxon>environmental samples</taxon>
    </lineage>
</organism>
<evidence type="ECO:0000256" key="6">
    <source>
        <dbReference type="RuleBase" id="RU366058"/>
    </source>
</evidence>
<evidence type="ECO:0000256" key="3">
    <source>
        <dbReference type="ARBA" id="ARBA00022692"/>
    </source>
</evidence>
<evidence type="ECO:0000256" key="1">
    <source>
        <dbReference type="ARBA" id="ARBA00004651"/>
    </source>
</evidence>
<sequence length="234" mass="28566">MSEPNFYKKHLFQILTAFFWLIILWVYIYYRISHNLSNEDIAKSIYFNLKKDIVFWWIFYIWIYLLRTIIFIPASFLVVLSPSLFWFIPAFLYTAIWENLSAVLWYFLWKFLWKSIMSWTVINKLAPMKEKLKKNTFNSIFISRLLFLPFDAVNYLSWFLNINFKSYFWATFFGTIPGILILLFAWNWVKNIDKFDLSHIKIDTKYLVFSWILILFSILASFILNKRKNFTKDI</sequence>
<dbReference type="EMBL" id="AMFJ01021646">
    <property type="protein sequence ID" value="EKD66214.1"/>
    <property type="molecule type" value="Genomic_DNA"/>
</dbReference>